<proteinExistence type="predicted"/>
<gene>
    <name evidence="1" type="ORF">ACFSVM_04060</name>
</gene>
<comment type="caution">
    <text evidence="1">The sequence shown here is derived from an EMBL/GenBank/DDBJ whole genome shotgun (WGS) entry which is preliminary data.</text>
</comment>
<organism evidence="1 2">
    <name type="scientific">Paenibacillus shunpengii</name>
    <dbReference type="NCBI Taxonomy" id="2054424"/>
    <lineage>
        <taxon>Bacteria</taxon>
        <taxon>Bacillati</taxon>
        <taxon>Bacillota</taxon>
        <taxon>Bacilli</taxon>
        <taxon>Bacillales</taxon>
        <taxon>Paenibacillaceae</taxon>
        <taxon>Paenibacillus</taxon>
    </lineage>
</organism>
<reference evidence="2" key="1">
    <citation type="journal article" date="2019" name="Int. J. Syst. Evol. Microbiol.">
        <title>The Global Catalogue of Microorganisms (GCM) 10K type strain sequencing project: providing services to taxonomists for standard genome sequencing and annotation.</title>
        <authorList>
            <consortium name="The Broad Institute Genomics Platform"/>
            <consortium name="The Broad Institute Genome Sequencing Center for Infectious Disease"/>
            <person name="Wu L."/>
            <person name="Ma J."/>
        </authorList>
    </citation>
    <scope>NUCLEOTIDE SEQUENCE [LARGE SCALE GENOMIC DNA]</scope>
    <source>
        <strain evidence="2">KCTC 33849</strain>
    </source>
</reference>
<dbReference type="RefSeq" id="WP_090723575.1">
    <property type="nucleotide sequence ID" value="NZ_JBHUMJ010000002.1"/>
</dbReference>
<keyword evidence="2" id="KW-1185">Reference proteome</keyword>
<dbReference type="Proteomes" id="UP001597540">
    <property type="component" value="Unassembled WGS sequence"/>
</dbReference>
<name>A0ABW5SIV5_9BACL</name>
<evidence type="ECO:0000313" key="1">
    <source>
        <dbReference type="EMBL" id="MFD2699631.1"/>
    </source>
</evidence>
<sequence length="208" mass="23533">MQLEFAYLPPTYYANLPNPGGYFPFTFNQEHVPYVMDFISTNSVWFNESSAPLLLEWMHNLNAYPICFCLNVSRVWQEDITQLCTQRSIEHVVLNKWFSLLHVTTTVQLASALPLLLNMASCNELVIWSIGTSEPPFTIEPILVANHGGSQTQHMVVIDMTKAKTIFWPGYDGAFISVLSNEPRFTNISKVKATFPPGVELIEIELSS</sequence>
<protein>
    <submittedName>
        <fullName evidence="1">Uncharacterized protein</fullName>
    </submittedName>
</protein>
<accession>A0ABW5SIV5</accession>
<dbReference type="EMBL" id="JBHUMJ010000002">
    <property type="protein sequence ID" value="MFD2699631.1"/>
    <property type="molecule type" value="Genomic_DNA"/>
</dbReference>
<evidence type="ECO:0000313" key="2">
    <source>
        <dbReference type="Proteomes" id="UP001597540"/>
    </source>
</evidence>